<evidence type="ECO:0000313" key="2">
    <source>
        <dbReference type="EMBL" id="ORY40507.1"/>
    </source>
</evidence>
<feature type="compositionally biased region" description="Basic residues" evidence="1">
    <location>
        <begin position="40"/>
        <end position="51"/>
    </location>
</feature>
<evidence type="ECO:0000256" key="1">
    <source>
        <dbReference type="SAM" id="MobiDB-lite"/>
    </source>
</evidence>
<organism evidence="2 3">
    <name type="scientific">Rhizoclosmatium globosum</name>
    <dbReference type="NCBI Taxonomy" id="329046"/>
    <lineage>
        <taxon>Eukaryota</taxon>
        <taxon>Fungi</taxon>
        <taxon>Fungi incertae sedis</taxon>
        <taxon>Chytridiomycota</taxon>
        <taxon>Chytridiomycota incertae sedis</taxon>
        <taxon>Chytridiomycetes</taxon>
        <taxon>Chytridiales</taxon>
        <taxon>Chytriomycetaceae</taxon>
        <taxon>Rhizoclosmatium</taxon>
    </lineage>
</organism>
<evidence type="ECO:0000313" key="3">
    <source>
        <dbReference type="Proteomes" id="UP000193642"/>
    </source>
</evidence>
<proteinExistence type="predicted"/>
<accession>A0A1Y2C0V1</accession>
<dbReference type="EMBL" id="MCGO01000035">
    <property type="protein sequence ID" value="ORY40507.1"/>
    <property type="molecule type" value="Genomic_DNA"/>
</dbReference>
<keyword evidence="3" id="KW-1185">Reference proteome</keyword>
<gene>
    <name evidence="2" type="ORF">BCR33DRAFT_740340</name>
</gene>
<dbReference type="STRING" id="329046.A0A1Y2C0V1"/>
<dbReference type="OrthoDB" id="6757692at2759"/>
<protein>
    <recommendedName>
        <fullName evidence="4">DDE Tnp4 domain-containing protein</fullName>
    </recommendedName>
</protein>
<feature type="region of interest" description="Disordered" evidence="1">
    <location>
        <begin position="22"/>
        <end position="54"/>
    </location>
</feature>
<dbReference type="Proteomes" id="UP000193642">
    <property type="component" value="Unassembled WGS sequence"/>
</dbReference>
<reference evidence="2 3" key="1">
    <citation type="submission" date="2016-07" db="EMBL/GenBank/DDBJ databases">
        <title>Pervasive Adenine N6-methylation of Active Genes in Fungi.</title>
        <authorList>
            <consortium name="DOE Joint Genome Institute"/>
            <person name="Mondo S.J."/>
            <person name="Dannebaum R.O."/>
            <person name="Kuo R.C."/>
            <person name="Labutti K."/>
            <person name="Haridas S."/>
            <person name="Kuo A."/>
            <person name="Salamov A."/>
            <person name="Ahrendt S.R."/>
            <person name="Lipzen A."/>
            <person name="Sullivan W."/>
            <person name="Andreopoulos W.B."/>
            <person name="Clum A."/>
            <person name="Lindquist E."/>
            <person name="Daum C."/>
            <person name="Ramamoorthy G.K."/>
            <person name="Gryganskyi A."/>
            <person name="Culley D."/>
            <person name="Magnuson J.K."/>
            <person name="James T.Y."/>
            <person name="O'Malley M.A."/>
            <person name="Stajich J.E."/>
            <person name="Spatafora J.W."/>
            <person name="Visel A."/>
            <person name="Grigoriev I.V."/>
        </authorList>
    </citation>
    <scope>NUCLEOTIDE SEQUENCE [LARGE SCALE GENOMIC DNA]</scope>
    <source>
        <strain evidence="2 3">JEL800</strain>
    </source>
</reference>
<dbReference type="AlphaFoldDB" id="A0A1Y2C0V1"/>
<name>A0A1Y2C0V1_9FUNG</name>
<comment type="caution">
    <text evidence="2">The sequence shown here is derived from an EMBL/GenBank/DDBJ whole genome shotgun (WGS) entry which is preliminary data.</text>
</comment>
<sequence length="217" mass="24488">MDELTSAQSSYKRSYVNQSLSGAENGSLFPVPAPLPPSKKQSRGKDKRKSRQWKDTNLYEMESEDFRKEVRITRDTFDFIVKEIKHHLEKGPNDSKRGKPRTKAKDQIAMFLYFVATGCAMRVVGQLFGYGIHTVGDSIRRVSLAIISEFQEDYIKLPDVNDSAQWERIAARFSELAGLCNIGLALDGVYFACNAPGNSGDNIKKEFMCVFGYSLIH</sequence>
<evidence type="ECO:0008006" key="4">
    <source>
        <dbReference type="Google" id="ProtNLM"/>
    </source>
</evidence>